<organism evidence="4">
    <name type="scientific">Guillardia theta (strain CCMP2712)</name>
    <name type="common">Cryptophyte</name>
    <dbReference type="NCBI Taxonomy" id="905079"/>
    <lineage>
        <taxon>Eukaryota</taxon>
        <taxon>Cryptophyceae</taxon>
        <taxon>Pyrenomonadales</taxon>
        <taxon>Geminigeraceae</taxon>
        <taxon>Guillardia</taxon>
    </lineage>
</organism>
<dbReference type="OMA" id="IETSIDY"/>
<dbReference type="OrthoDB" id="10267235at2759"/>
<reference evidence="4 6" key="1">
    <citation type="journal article" date="2012" name="Nature">
        <title>Algal genomes reveal evolutionary mosaicism and the fate of nucleomorphs.</title>
        <authorList>
            <consortium name="DOE Joint Genome Institute"/>
            <person name="Curtis B.A."/>
            <person name="Tanifuji G."/>
            <person name="Burki F."/>
            <person name="Gruber A."/>
            <person name="Irimia M."/>
            <person name="Maruyama S."/>
            <person name="Arias M.C."/>
            <person name="Ball S.G."/>
            <person name="Gile G.H."/>
            <person name="Hirakawa Y."/>
            <person name="Hopkins J.F."/>
            <person name="Kuo A."/>
            <person name="Rensing S.A."/>
            <person name="Schmutz J."/>
            <person name="Symeonidi A."/>
            <person name="Elias M."/>
            <person name="Eveleigh R.J."/>
            <person name="Herman E.K."/>
            <person name="Klute M.J."/>
            <person name="Nakayama T."/>
            <person name="Obornik M."/>
            <person name="Reyes-Prieto A."/>
            <person name="Armbrust E.V."/>
            <person name="Aves S.J."/>
            <person name="Beiko R.G."/>
            <person name="Coutinho P."/>
            <person name="Dacks J.B."/>
            <person name="Durnford D.G."/>
            <person name="Fast N.M."/>
            <person name="Green B.R."/>
            <person name="Grisdale C.J."/>
            <person name="Hempel F."/>
            <person name="Henrissat B."/>
            <person name="Hoppner M.P."/>
            <person name="Ishida K."/>
            <person name="Kim E."/>
            <person name="Koreny L."/>
            <person name="Kroth P.G."/>
            <person name="Liu Y."/>
            <person name="Malik S.B."/>
            <person name="Maier U.G."/>
            <person name="McRose D."/>
            <person name="Mock T."/>
            <person name="Neilson J.A."/>
            <person name="Onodera N.T."/>
            <person name="Poole A.M."/>
            <person name="Pritham E.J."/>
            <person name="Richards T.A."/>
            <person name="Rocap G."/>
            <person name="Roy S.W."/>
            <person name="Sarai C."/>
            <person name="Schaack S."/>
            <person name="Shirato S."/>
            <person name="Slamovits C.H."/>
            <person name="Spencer D.F."/>
            <person name="Suzuki S."/>
            <person name="Worden A.Z."/>
            <person name="Zauner S."/>
            <person name="Barry K."/>
            <person name="Bell C."/>
            <person name="Bharti A.K."/>
            <person name="Crow J.A."/>
            <person name="Grimwood J."/>
            <person name="Kramer R."/>
            <person name="Lindquist E."/>
            <person name="Lucas S."/>
            <person name="Salamov A."/>
            <person name="McFadden G.I."/>
            <person name="Lane C.E."/>
            <person name="Keeling P.J."/>
            <person name="Gray M.W."/>
            <person name="Grigoriev I.V."/>
            <person name="Archibald J.M."/>
        </authorList>
    </citation>
    <scope>NUCLEOTIDE SEQUENCE</scope>
    <source>
        <strain evidence="4 6">CCMP2712</strain>
    </source>
</reference>
<dbReference type="GO" id="GO:0005737">
    <property type="term" value="C:cytoplasm"/>
    <property type="evidence" value="ECO:0007669"/>
    <property type="project" value="TreeGrafter"/>
</dbReference>
<dbReference type="Pfam" id="PF01633">
    <property type="entry name" value="Choline_kinase"/>
    <property type="match status" value="1"/>
</dbReference>
<feature type="non-terminal residue" evidence="4">
    <location>
        <position position="292"/>
    </location>
</feature>
<protein>
    <recommendedName>
        <fullName evidence="3">ethanolamine kinase</fullName>
        <ecNumber evidence="3">2.7.1.82</ecNumber>
    </recommendedName>
</protein>
<reference evidence="5" key="3">
    <citation type="submission" date="2015-06" db="UniProtKB">
        <authorList>
            <consortium name="EnsemblProtists"/>
        </authorList>
    </citation>
    <scope>IDENTIFICATION</scope>
</reference>
<reference evidence="6" key="2">
    <citation type="submission" date="2012-11" db="EMBL/GenBank/DDBJ databases">
        <authorList>
            <person name="Kuo A."/>
            <person name="Curtis B.A."/>
            <person name="Tanifuji G."/>
            <person name="Burki F."/>
            <person name="Gruber A."/>
            <person name="Irimia M."/>
            <person name="Maruyama S."/>
            <person name="Arias M.C."/>
            <person name="Ball S.G."/>
            <person name="Gile G.H."/>
            <person name="Hirakawa Y."/>
            <person name="Hopkins J.F."/>
            <person name="Rensing S.A."/>
            <person name="Schmutz J."/>
            <person name="Symeonidi A."/>
            <person name="Elias M."/>
            <person name="Eveleigh R.J."/>
            <person name="Herman E.K."/>
            <person name="Klute M.J."/>
            <person name="Nakayama T."/>
            <person name="Obornik M."/>
            <person name="Reyes-Prieto A."/>
            <person name="Armbrust E.V."/>
            <person name="Aves S.J."/>
            <person name="Beiko R.G."/>
            <person name="Coutinho P."/>
            <person name="Dacks J.B."/>
            <person name="Durnford D.G."/>
            <person name="Fast N.M."/>
            <person name="Green B.R."/>
            <person name="Grisdale C."/>
            <person name="Hempe F."/>
            <person name="Henrissat B."/>
            <person name="Hoppner M.P."/>
            <person name="Ishida K.-I."/>
            <person name="Kim E."/>
            <person name="Koreny L."/>
            <person name="Kroth P.G."/>
            <person name="Liu Y."/>
            <person name="Malik S.-B."/>
            <person name="Maier U.G."/>
            <person name="McRose D."/>
            <person name="Mock T."/>
            <person name="Neilson J.A."/>
            <person name="Onodera N.T."/>
            <person name="Poole A.M."/>
            <person name="Pritham E.J."/>
            <person name="Richards T.A."/>
            <person name="Rocap G."/>
            <person name="Roy S.W."/>
            <person name="Sarai C."/>
            <person name="Schaack S."/>
            <person name="Shirato S."/>
            <person name="Slamovits C.H."/>
            <person name="Spencer D.F."/>
            <person name="Suzuki S."/>
            <person name="Worden A.Z."/>
            <person name="Zauner S."/>
            <person name="Barry K."/>
            <person name="Bell C."/>
            <person name="Bharti A.K."/>
            <person name="Crow J.A."/>
            <person name="Grimwood J."/>
            <person name="Kramer R."/>
            <person name="Lindquist E."/>
            <person name="Lucas S."/>
            <person name="Salamov A."/>
            <person name="McFadden G.I."/>
            <person name="Lane C.E."/>
            <person name="Keeling P.J."/>
            <person name="Gray M.W."/>
            <person name="Grigoriev I.V."/>
            <person name="Archibald J.M."/>
        </authorList>
    </citation>
    <scope>NUCLEOTIDE SEQUENCE</scope>
    <source>
        <strain evidence="6">CCMP2712</strain>
    </source>
</reference>
<keyword evidence="6" id="KW-1185">Reference proteome</keyword>
<dbReference type="AlphaFoldDB" id="L1I8I8"/>
<evidence type="ECO:0000256" key="2">
    <source>
        <dbReference type="ARBA" id="ARBA00038211"/>
    </source>
</evidence>
<accession>L1I8I8</accession>
<proteinExistence type="inferred from homology"/>
<dbReference type="STRING" id="905079.L1I8I8"/>
<dbReference type="SUPFAM" id="SSF56112">
    <property type="entry name" value="Protein kinase-like (PK-like)"/>
    <property type="match status" value="1"/>
</dbReference>
<gene>
    <name evidence="4" type="ORF">GUITHDRAFT_43422</name>
</gene>
<dbReference type="InterPro" id="IPR011009">
    <property type="entry name" value="Kinase-like_dom_sf"/>
</dbReference>
<dbReference type="HOGENOM" id="CLU_012712_1_0_1"/>
<dbReference type="EC" id="2.7.1.82" evidence="3"/>
<comment type="pathway">
    <text evidence="1">Phospholipid metabolism; phosphatidylethanolamine biosynthesis; phosphatidylethanolamine from ethanolamine: step 1/3.</text>
</comment>
<dbReference type="PANTHER" id="PTHR22603:SF66">
    <property type="entry name" value="ETHANOLAMINE KINASE"/>
    <property type="match status" value="1"/>
</dbReference>
<dbReference type="PaxDb" id="55529-EKX32543"/>
<dbReference type="Gene3D" id="3.90.1200.10">
    <property type="match status" value="1"/>
</dbReference>
<dbReference type="eggNOG" id="KOG2686">
    <property type="taxonomic scope" value="Eukaryota"/>
</dbReference>
<dbReference type="RefSeq" id="XP_005819523.1">
    <property type="nucleotide sequence ID" value="XM_005819466.1"/>
</dbReference>
<dbReference type="GeneID" id="17289271"/>
<evidence type="ECO:0000313" key="4">
    <source>
        <dbReference type="EMBL" id="EKX32543.1"/>
    </source>
</evidence>
<evidence type="ECO:0000256" key="3">
    <source>
        <dbReference type="ARBA" id="ARBA00038874"/>
    </source>
</evidence>
<dbReference type="CDD" id="cd05157">
    <property type="entry name" value="ETNK_euk"/>
    <property type="match status" value="1"/>
</dbReference>
<evidence type="ECO:0000313" key="5">
    <source>
        <dbReference type="EnsemblProtists" id="EKX32543"/>
    </source>
</evidence>
<dbReference type="EnsemblProtists" id="EKX32543">
    <property type="protein sequence ID" value="EKX32543"/>
    <property type="gene ID" value="GUITHDRAFT_43422"/>
</dbReference>
<dbReference type="GO" id="GO:0006646">
    <property type="term" value="P:phosphatidylethanolamine biosynthetic process"/>
    <property type="evidence" value="ECO:0007669"/>
    <property type="project" value="TreeGrafter"/>
</dbReference>
<comment type="similarity">
    <text evidence="2">Belongs to the choline/ethanolamine kinase family.</text>
</comment>
<sequence>GGITNKLFRVCMAKTAGGNVPRSVLLRVFGDGGMIDRVAETKCFVELWEAGLGPKCYGRFKNGRIEEYYEDVKTLTCDDLSEETISRAIAEQLAKTHKTMKLPQDSSRPTLFTQMRQWLVQARGSHDDMVSLEPDFDISLKWLEERIAEFESSIQDSFAVVFCHNDLLAANILQELADGKLHFIDFEYGGANYSAFDIANHFNEWAGGTDTGRPDYSKFPTEQQMARFCSHYLRELHGSDKVESEVAGLLQEVKIFLSINHLYWGLWAINMGTSMGSASFPYFTFARHRLEQ</sequence>
<dbReference type="GO" id="GO:0004305">
    <property type="term" value="F:ethanolamine kinase activity"/>
    <property type="evidence" value="ECO:0007669"/>
    <property type="project" value="UniProtKB-EC"/>
</dbReference>
<dbReference type="KEGG" id="gtt:GUITHDRAFT_43422"/>
<dbReference type="Gene3D" id="3.30.200.20">
    <property type="entry name" value="Phosphorylase Kinase, domain 1"/>
    <property type="match status" value="1"/>
</dbReference>
<dbReference type="EMBL" id="JH993184">
    <property type="protein sequence ID" value="EKX32543.1"/>
    <property type="molecule type" value="Genomic_DNA"/>
</dbReference>
<dbReference type="Proteomes" id="UP000011087">
    <property type="component" value="Unassembled WGS sequence"/>
</dbReference>
<name>L1I8I8_GUITC</name>
<evidence type="ECO:0000313" key="6">
    <source>
        <dbReference type="Proteomes" id="UP000011087"/>
    </source>
</evidence>
<feature type="non-terminal residue" evidence="4">
    <location>
        <position position="1"/>
    </location>
</feature>
<evidence type="ECO:0000256" key="1">
    <source>
        <dbReference type="ARBA" id="ARBA00037883"/>
    </source>
</evidence>
<dbReference type="PANTHER" id="PTHR22603">
    <property type="entry name" value="CHOLINE/ETHANOALAMINE KINASE"/>
    <property type="match status" value="1"/>
</dbReference>